<dbReference type="InterPro" id="IPR002938">
    <property type="entry name" value="FAD-bd"/>
</dbReference>
<keyword evidence="2" id="KW-0274">FAD</keyword>
<evidence type="ECO:0000256" key="3">
    <source>
        <dbReference type="ARBA" id="ARBA00023002"/>
    </source>
</evidence>
<name>A0A0D6EFU2_SPOSA</name>
<dbReference type="PRINTS" id="PR00420">
    <property type="entry name" value="RNGMNOXGNASE"/>
</dbReference>
<dbReference type="EMBL" id="CENE01000001">
    <property type="protein sequence ID" value="CEQ38839.1"/>
    <property type="molecule type" value="Genomic_DNA"/>
</dbReference>
<evidence type="ECO:0000259" key="5">
    <source>
        <dbReference type="Pfam" id="PF01494"/>
    </source>
</evidence>
<organism evidence="6 7">
    <name type="scientific">Sporidiobolus salmonicolor</name>
    <name type="common">Yeast-like fungus</name>
    <name type="synonym">Sporobolomyces salmonicolor</name>
    <dbReference type="NCBI Taxonomy" id="5005"/>
    <lineage>
        <taxon>Eukaryota</taxon>
        <taxon>Fungi</taxon>
        <taxon>Dikarya</taxon>
        <taxon>Basidiomycota</taxon>
        <taxon>Pucciniomycotina</taxon>
        <taxon>Microbotryomycetes</taxon>
        <taxon>Sporidiobolales</taxon>
        <taxon>Sporidiobolaceae</taxon>
        <taxon>Sporobolomyces</taxon>
    </lineage>
</organism>
<keyword evidence="4" id="KW-1133">Transmembrane helix</keyword>
<sequence length="446" mass="48330">MAQESAPPLRVAVVGGGIAGLTAALAILHHIAQGANLSLQVFEAAEKFAEIGAGVAFGCALQSLGDMGEKLTESRSTSPNAQRALRLIGVGDALDSVAGPAGDDPDTWFEFRVGNNGENAGKAFTTLTGKDAARGSVHRADFLDQLIKKLPPDLAHFHHRAVSYTPHSSGVTIHFQQQDAKDVDADVLICSDGIKSQLRAHMYQRKGLDMASQKARYAEWIAWRGLISKAKFHEVFGESANDKMMHVGTKAHILVGFVRDEEHKKLGDHNGPWSEPRPASEMLDDYAHFNDDCKALLRAIDNPSIWGIFALPALEVAVDDRTVLIGDAAHATTPHQGAGAGQAVEDSLFLAAILAHPSVASAPLSSRSAAIDRALSVYQTERHPRAKKVQTTSHEAGMLYEFLDPQAGSDLDKIKVNLDSRMKWIWEFDTEAEIKRMLQLLETGDR</sequence>
<keyword evidence="7" id="KW-1185">Reference proteome</keyword>
<feature type="transmembrane region" description="Helical" evidence="4">
    <location>
        <begin position="12"/>
        <end position="32"/>
    </location>
</feature>
<dbReference type="GO" id="GO:0016491">
    <property type="term" value="F:oxidoreductase activity"/>
    <property type="evidence" value="ECO:0007669"/>
    <property type="project" value="UniProtKB-KW"/>
</dbReference>
<keyword evidence="4" id="KW-0472">Membrane</keyword>
<evidence type="ECO:0000256" key="1">
    <source>
        <dbReference type="ARBA" id="ARBA00022630"/>
    </source>
</evidence>
<dbReference type="GO" id="GO:0044550">
    <property type="term" value="P:secondary metabolite biosynthetic process"/>
    <property type="evidence" value="ECO:0007669"/>
    <property type="project" value="TreeGrafter"/>
</dbReference>
<dbReference type="Gene3D" id="3.50.50.60">
    <property type="entry name" value="FAD/NAD(P)-binding domain"/>
    <property type="match status" value="1"/>
</dbReference>
<dbReference type="Pfam" id="PF01494">
    <property type="entry name" value="FAD_binding_3"/>
    <property type="match status" value="1"/>
</dbReference>
<protein>
    <submittedName>
        <fullName evidence="6">SPOSA6832_00289-mRNA-1:cds</fullName>
    </submittedName>
</protein>
<dbReference type="PANTHER" id="PTHR46720:SF3">
    <property type="entry name" value="FAD-BINDING DOMAIN-CONTAINING PROTEIN-RELATED"/>
    <property type="match status" value="1"/>
</dbReference>
<dbReference type="PANTHER" id="PTHR46720">
    <property type="entry name" value="HYDROXYLASE, PUTATIVE (AFU_ORTHOLOGUE AFUA_3G01460)-RELATED"/>
    <property type="match status" value="1"/>
</dbReference>
<accession>A0A0D6EFU2</accession>
<feature type="domain" description="FAD-binding" evidence="5">
    <location>
        <begin position="156"/>
        <end position="391"/>
    </location>
</feature>
<keyword evidence="1" id="KW-0285">Flavoprotein</keyword>
<dbReference type="Proteomes" id="UP000243876">
    <property type="component" value="Unassembled WGS sequence"/>
</dbReference>
<dbReference type="GO" id="GO:0071949">
    <property type="term" value="F:FAD binding"/>
    <property type="evidence" value="ECO:0007669"/>
    <property type="project" value="InterPro"/>
</dbReference>
<dbReference type="SUPFAM" id="SSF51905">
    <property type="entry name" value="FAD/NAD(P)-binding domain"/>
    <property type="match status" value="1"/>
</dbReference>
<evidence type="ECO:0000256" key="2">
    <source>
        <dbReference type="ARBA" id="ARBA00022827"/>
    </source>
</evidence>
<dbReference type="AlphaFoldDB" id="A0A0D6EFU2"/>
<dbReference type="InterPro" id="IPR036188">
    <property type="entry name" value="FAD/NAD-bd_sf"/>
</dbReference>
<evidence type="ECO:0000313" key="6">
    <source>
        <dbReference type="EMBL" id="CEQ38839.1"/>
    </source>
</evidence>
<evidence type="ECO:0000313" key="7">
    <source>
        <dbReference type="Proteomes" id="UP000243876"/>
    </source>
</evidence>
<evidence type="ECO:0000256" key="4">
    <source>
        <dbReference type="SAM" id="Phobius"/>
    </source>
</evidence>
<dbReference type="InterPro" id="IPR051104">
    <property type="entry name" value="FAD_monoxygenase"/>
</dbReference>
<keyword evidence="4" id="KW-0812">Transmembrane</keyword>
<gene>
    <name evidence="6" type="primary">SPOSA6832_00289</name>
</gene>
<dbReference type="OrthoDB" id="47494at2759"/>
<keyword evidence="3" id="KW-0560">Oxidoreductase</keyword>
<proteinExistence type="predicted"/>
<reference evidence="7" key="1">
    <citation type="submission" date="2015-02" db="EMBL/GenBank/DDBJ databases">
        <authorList>
            <person name="Gon?alves P."/>
        </authorList>
    </citation>
    <scope>NUCLEOTIDE SEQUENCE [LARGE SCALE GENOMIC DNA]</scope>
</reference>